<dbReference type="Proteomes" id="UP000290572">
    <property type="component" value="Unassembled WGS sequence"/>
</dbReference>
<dbReference type="Gene3D" id="3.10.20.90">
    <property type="entry name" value="Phosphatidylinositol 3-kinase Catalytic Subunit, Chain A, domain 1"/>
    <property type="match status" value="1"/>
</dbReference>
<evidence type="ECO:0000256" key="10">
    <source>
        <dbReference type="RuleBase" id="RU361228"/>
    </source>
</evidence>
<dbReference type="Gene3D" id="2.60.40.10">
    <property type="entry name" value="Immunoglobulins"/>
    <property type="match status" value="1"/>
</dbReference>
<keyword evidence="3 10" id="KW-0808">Transferase</keyword>
<keyword evidence="11" id="KW-0472">Membrane</keyword>
<dbReference type="InterPro" id="IPR050999">
    <property type="entry name" value="ADP-ribosyltransferase_ARG"/>
</dbReference>
<feature type="domain" description="FERM N-terminal" evidence="12">
    <location>
        <begin position="610"/>
        <end position="655"/>
    </location>
</feature>
<evidence type="ECO:0000256" key="3">
    <source>
        <dbReference type="ARBA" id="ARBA00022679"/>
    </source>
</evidence>
<dbReference type="SUPFAM" id="SSF56399">
    <property type="entry name" value="ADP-ribosylation"/>
    <property type="match status" value="2"/>
</dbReference>
<name>A0A498L8E4_LABRO</name>
<dbReference type="Pfam" id="PF09379">
    <property type="entry name" value="FERM_N"/>
    <property type="match status" value="1"/>
</dbReference>
<dbReference type="PANTHER" id="PTHR10339:SF27">
    <property type="entry name" value="NAD(P)(+)--ARGININE ADP-RIBOSYLTRANSFERASE"/>
    <property type="match status" value="1"/>
</dbReference>
<dbReference type="GO" id="GO:0016779">
    <property type="term" value="F:nucleotidyltransferase activity"/>
    <property type="evidence" value="ECO:0007669"/>
    <property type="project" value="UniProtKB-KW"/>
</dbReference>
<dbReference type="GO" id="GO:0003950">
    <property type="term" value="F:NAD+ poly-ADP-ribosyltransferase activity"/>
    <property type="evidence" value="ECO:0007669"/>
    <property type="project" value="TreeGrafter"/>
</dbReference>
<dbReference type="InterPro" id="IPR029071">
    <property type="entry name" value="Ubiquitin-like_domsf"/>
</dbReference>
<sequence length="904" mass="103299">MFVGSGRIYSISKISSDHSGEYKCKSSNEHGVKYSDAVTINVMYPPRNVSVFINGSGRLAILYISIGVVCGAAVIIMVLLIRRSTMKKRKDTLETQMNLSRPDYNRHSTSDVESHESLYGNVKINHSKPCDTEMTEPVYENTTMNLSRPDYNRHSTSDVESHESLYGNVKINHSKPCDTEMTEPVYENTTDLEESTASQRSALITVENTRRLVILYISIAVVCGAAVIIMVLLIWSRMKKRNDTQEFQAVRLSDSLNILLLSMCEDVAHKRVNLLTVLEACEQQHKAAVLPRPQKTIRQMTEDVLQLDVFSVMLPCCLDKTTNVRVTTALGQDHRAVIEGMIYPLDMALDSVDDQYMGCAEKMLRLVQTVHLRKELSNPQSTFAIAWKDAVQYAKQPEDNLTKNQSIAIYVYTDNRIYNNFNKDVSAGKRTYKDSTFKWYSLHFLLTEAIQTLKKTQKECKPTYRGANVEFDKNVKGKNIRFGSFASSSLDRNTAQGFGSKSCFEIYTCKGVDLAKYSKYPNEREVLIPPYETFKVTDVKTKGQEGAWCFLSELSLAIEREQHTDSSRLQQETGPEFIRMLEEPALVLELPNSIVSNKWRSSSNQRNLTVMMPNGQNILLKCDVKSRGGDVFDMIIAYANLTEHFYFGLAYSDAALGQDHRVAVAEEYPLDMALNSVDDQYNGCRENMANHVETKYLEKEINNSPDFKIAWKNGKDFVKTPHDKDLTKNHLIAIYVYSASNVYEQFNHDTRDGKRLYKQMRYKWYSLYFLLTDAIQILNKTQNKCYSTFRGTKAEFDKHVLNKEIRFGQFASSSLDRKKTKRFGTKSCFEIHTCEGADVSKYSKLPREKEVLIPPYEKFKVTAVKTRKDQKDPWCDTVYVLKSSGKKSDLNCALFKKPTKTIMK</sequence>
<keyword evidence="4" id="KW-0548">Nucleotidyltransferase</keyword>
<keyword evidence="5" id="KW-0732">Signal</keyword>
<evidence type="ECO:0000256" key="7">
    <source>
        <dbReference type="ARBA" id="ARBA00023027"/>
    </source>
</evidence>
<dbReference type="PANTHER" id="PTHR10339">
    <property type="entry name" value="ADP-RIBOSYLTRANSFERASE"/>
    <property type="match status" value="1"/>
</dbReference>
<comment type="caution">
    <text evidence="13">The sequence shown here is derived from an EMBL/GenBank/DDBJ whole genome shotgun (WGS) entry which is preliminary data.</text>
</comment>
<comment type="catalytic activity">
    <reaction evidence="9 10">
        <text>L-arginyl-[protein] + NAD(+) = N(omega)-(ADP-D-ribosyl)-L-arginyl-[protein] + nicotinamide + H(+)</text>
        <dbReference type="Rhea" id="RHEA:19149"/>
        <dbReference type="Rhea" id="RHEA-COMP:10532"/>
        <dbReference type="Rhea" id="RHEA-COMP:15087"/>
        <dbReference type="ChEBI" id="CHEBI:15378"/>
        <dbReference type="ChEBI" id="CHEBI:17154"/>
        <dbReference type="ChEBI" id="CHEBI:29965"/>
        <dbReference type="ChEBI" id="CHEBI:57540"/>
        <dbReference type="ChEBI" id="CHEBI:142554"/>
        <dbReference type="EC" id="2.4.2.31"/>
    </reaction>
</comment>
<keyword evidence="2 10" id="KW-0328">Glycosyltransferase</keyword>
<keyword evidence="8" id="KW-1015">Disulfide bond</keyword>
<organism evidence="13 14">
    <name type="scientific">Labeo rohita</name>
    <name type="common">Indian major carp</name>
    <name type="synonym">Cyprinus rohita</name>
    <dbReference type="NCBI Taxonomy" id="84645"/>
    <lineage>
        <taxon>Eukaryota</taxon>
        <taxon>Metazoa</taxon>
        <taxon>Chordata</taxon>
        <taxon>Craniata</taxon>
        <taxon>Vertebrata</taxon>
        <taxon>Euteleostomi</taxon>
        <taxon>Actinopterygii</taxon>
        <taxon>Neopterygii</taxon>
        <taxon>Teleostei</taxon>
        <taxon>Ostariophysi</taxon>
        <taxon>Cypriniformes</taxon>
        <taxon>Cyprinidae</taxon>
        <taxon>Labeoninae</taxon>
        <taxon>Labeonini</taxon>
        <taxon>Labeo</taxon>
    </lineage>
</organism>
<proteinExistence type="inferred from homology"/>
<keyword evidence="6 10" id="KW-0521">NADP</keyword>
<dbReference type="EC" id="2.4.2.31" evidence="10"/>
<dbReference type="PROSITE" id="PS51996">
    <property type="entry name" value="TR_MART"/>
    <property type="match status" value="2"/>
</dbReference>
<feature type="transmembrane region" description="Helical" evidence="11">
    <location>
        <begin position="60"/>
        <end position="81"/>
    </location>
</feature>
<dbReference type="InterPro" id="IPR018979">
    <property type="entry name" value="FERM_N"/>
</dbReference>
<dbReference type="SUPFAM" id="SSF48726">
    <property type="entry name" value="Immunoglobulin"/>
    <property type="match status" value="1"/>
</dbReference>
<keyword evidence="11" id="KW-0812">Transmembrane</keyword>
<evidence type="ECO:0000256" key="2">
    <source>
        <dbReference type="ARBA" id="ARBA00022676"/>
    </source>
</evidence>
<accession>A0A498L8E4</accession>
<evidence type="ECO:0000256" key="6">
    <source>
        <dbReference type="ARBA" id="ARBA00022857"/>
    </source>
</evidence>
<dbReference type="Pfam" id="PF01129">
    <property type="entry name" value="ART"/>
    <property type="match status" value="2"/>
</dbReference>
<comment type="similarity">
    <text evidence="1 10">Belongs to the Arg-specific ADP-ribosyltransferase family.</text>
</comment>
<keyword evidence="14" id="KW-1185">Reference proteome</keyword>
<evidence type="ECO:0000256" key="4">
    <source>
        <dbReference type="ARBA" id="ARBA00022695"/>
    </source>
</evidence>
<dbReference type="InterPro" id="IPR036179">
    <property type="entry name" value="Ig-like_dom_sf"/>
</dbReference>
<dbReference type="AlphaFoldDB" id="A0A498L8E4"/>
<evidence type="ECO:0000256" key="5">
    <source>
        <dbReference type="ARBA" id="ARBA00022729"/>
    </source>
</evidence>
<evidence type="ECO:0000256" key="11">
    <source>
        <dbReference type="SAM" id="Phobius"/>
    </source>
</evidence>
<keyword evidence="7 10" id="KW-0520">NAD</keyword>
<keyword evidence="11" id="KW-1133">Transmembrane helix</keyword>
<dbReference type="GO" id="GO:0106274">
    <property type="term" value="F:NAD+-protein-arginine ADP-ribosyltransferase activity"/>
    <property type="evidence" value="ECO:0007669"/>
    <property type="project" value="UniProtKB-EC"/>
</dbReference>
<evidence type="ECO:0000256" key="1">
    <source>
        <dbReference type="ARBA" id="ARBA00009558"/>
    </source>
</evidence>
<protein>
    <recommendedName>
        <fullName evidence="10">NAD(P)(+)--arginine ADP-ribosyltransferase</fullName>
        <ecNumber evidence="10">2.4.2.31</ecNumber>
    </recommendedName>
    <alternativeName>
        <fullName evidence="10">Mono(ADP-ribosyl)transferase</fullName>
    </alternativeName>
</protein>
<evidence type="ECO:0000259" key="12">
    <source>
        <dbReference type="Pfam" id="PF09379"/>
    </source>
</evidence>
<dbReference type="EMBL" id="QBIY01013490">
    <property type="protein sequence ID" value="RXN03116.1"/>
    <property type="molecule type" value="Genomic_DNA"/>
</dbReference>
<evidence type="ECO:0000313" key="14">
    <source>
        <dbReference type="Proteomes" id="UP000290572"/>
    </source>
</evidence>
<dbReference type="PRINTS" id="PR00970">
    <property type="entry name" value="RIBTRNSFRASE"/>
</dbReference>
<feature type="transmembrane region" description="Helical" evidence="11">
    <location>
        <begin position="213"/>
        <end position="235"/>
    </location>
</feature>
<dbReference type="Gene3D" id="3.90.176.10">
    <property type="entry name" value="Toxin ADP-ribosyltransferase, Chain A, domain 1"/>
    <property type="match status" value="2"/>
</dbReference>
<evidence type="ECO:0000256" key="9">
    <source>
        <dbReference type="ARBA" id="ARBA00047597"/>
    </source>
</evidence>
<dbReference type="InterPro" id="IPR000768">
    <property type="entry name" value="ART"/>
</dbReference>
<gene>
    <name evidence="13" type="ORF">ROHU_034702</name>
</gene>
<dbReference type="SUPFAM" id="SSF54236">
    <property type="entry name" value="Ubiquitin-like"/>
    <property type="match status" value="1"/>
</dbReference>
<evidence type="ECO:0000256" key="8">
    <source>
        <dbReference type="ARBA" id="ARBA00023157"/>
    </source>
</evidence>
<dbReference type="FunFam" id="3.90.176.10:FF:000001">
    <property type="entry name" value="NAD(P)(+)--arginine ADP-ribosyltransferase"/>
    <property type="match status" value="2"/>
</dbReference>
<evidence type="ECO:0000313" key="13">
    <source>
        <dbReference type="EMBL" id="RXN03116.1"/>
    </source>
</evidence>
<reference evidence="13 14" key="1">
    <citation type="submission" date="2018-03" db="EMBL/GenBank/DDBJ databases">
        <title>Draft genome sequence of Rohu Carp (Labeo rohita).</title>
        <authorList>
            <person name="Das P."/>
            <person name="Kushwaha B."/>
            <person name="Joshi C.G."/>
            <person name="Kumar D."/>
            <person name="Nagpure N.S."/>
            <person name="Sahoo L."/>
            <person name="Das S.P."/>
            <person name="Bit A."/>
            <person name="Patnaik S."/>
            <person name="Meher P.K."/>
            <person name="Jayasankar P."/>
            <person name="Koringa P.G."/>
            <person name="Patel N.V."/>
            <person name="Hinsu A.T."/>
            <person name="Kumar R."/>
            <person name="Pandey M."/>
            <person name="Agarwal S."/>
            <person name="Srivastava S."/>
            <person name="Singh M."/>
            <person name="Iquebal M.A."/>
            <person name="Jaiswal S."/>
            <person name="Angadi U.B."/>
            <person name="Kumar N."/>
            <person name="Raza M."/>
            <person name="Shah T.M."/>
            <person name="Rai A."/>
            <person name="Jena J.K."/>
        </authorList>
    </citation>
    <scope>NUCLEOTIDE SEQUENCE [LARGE SCALE GENOMIC DNA]</scope>
    <source>
        <strain evidence="13">DASCIFA01</strain>
        <tissue evidence="13">Testis</tissue>
    </source>
</reference>
<dbReference type="InterPro" id="IPR013783">
    <property type="entry name" value="Ig-like_fold"/>
</dbReference>